<dbReference type="InterPro" id="IPR012348">
    <property type="entry name" value="RNR-like"/>
</dbReference>
<proteinExistence type="predicted"/>
<dbReference type="Gene3D" id="1.10.620.20">
    <property type="entry name" value="Ribonucleotide Reductase, subunit A"/>
    <property type="match status" value="1"/>
</dbReference>
<dbReference type="InterPro" id="IPR025859">
    <property type="entry name" value="AurF/CmlI"/>
</dbReference>
<evidence type="ECO:0000313" key="1">
    <source>
        <dbReference type="EMBL" id="MFC5719475.1"/>
    </source>
</evidence>
<dbReference type="SUPFAM" id="SSF47240">
    <property type="entry name" value="Ferritin-like"/>
    <property type="match status" value="1"/>
</dbReference>
<dbReference type="EMBL" id="JBHSPB010000002">
    <property type="protein sequence ID" value="MFC5719475.1"/>
    <property type="molecule type" value="Genomic_DNA"/>
</dbReference>
<accession>A0ABW0YZG1</accession>
<organism evidence="1 2">
    <name type="scientific">Streptomyces gamaensis</name>
    <dbReference type="NCBI Taxonomy" id="1763542"/>
    <lineage>
        <taxon>Bacteria</taxon>
        <taxon>Bacillati</taxon>
        <taxon>Actinomycetota</taxon>
        <taxon>Actinomycetes</taxon>
        <taxon>Kitasatosporales</taxon>
        <taxon>Streptomycetaceae</taxon>
        <taxon>Streptomyces</taxon>
    </lineage>
</organism>
<keyword evidence="2" id="KW-1185">Reference proteome</keyword>
<evidence type="ECO:0000313" key="2">
    <source>
        <dbReference type="Proteomes" id="UP001596083"/>
    </source>
</evidence>
<dbReference type="InterPro" id="IPR009078">
    <property type="entry name" value="Ferritin-like_SF"/>
</dbReference>
<protein>
    <submittedName>
        <fullName evidence="1">Diiron oxygenase</fullName>
    </submittedName>
</protein>
<name>A0ABW0YZG1_9ACTN</name>
<dbReference type="Pfam" id="PF11583">
    <property type="entry name" value="AurF"/>
    <property type="match status" value="1"/>
</dbReference>
<dbReference type="Proteomes" id="UP001596083">
    <property type="component" value="Unassembled WGS sequence"/>
</dbReference>
<comment type="caution">
    <text evidence="1">The sequence shown here is derived from an EMBL/GenBank/DDBJ whole genome shotgun (WGS) entry which is preliminary data.</text>
</comment>
<reference evidence="2" key="1">
    <citation type="journal article" date="2019" name="Int. J. Syst. Evol. Microbiol.">
        <title>The Global Catalogue of Microorganisms (GCM) 10K type strain sequencing project: providing services to taxonomists for standard genome sequencing and annotation.</title>
        <authorList>
            <consortium name="The Broad Institute Genomics Platform"/>
            <consortium name="The Broad Institute Genome Sequencing Center for Infectious Disease"/>
            <person name="Wu L."/>
            <person name="Ma J."/>
        </authorList>
    </citation>
    <scope>NUCLEOTIDE SEQUENCE [LARGE SCALE GENOMIC DNA]</scope>
    <source>
        <strain evidence="2">CGMCC 4.7304</strain>
    </source>
</reference>
<sequence>MTTAALPVTDRFQEILARLTEKSVEDYYNPYQTFDWPDRLDDDRMWMSPELLTVYGTEHFDTLGEDTLRRLSKWESVNFYSLNVHGIRELLIEVVQRIHTPGFEVPSDFFHHFIGEENEHMWFFAEFCRRYGGKIYPSQGLRAESGWAPETENFLVFARILFFEELVDHYNTRMAQDDSLCATIRQVNGLHHQDESRHIAFGRELVSLLHTRVRERVDAAERRAAEDYLKRYVVYSVNSLYSPYVYRDAGIADPLALRTSLLEDERRRPLERKAIRKPLAFFLKTGIFTDETLPTL</sequence>
<gene>
    <name evidence="1" type="ORF">ACFP1Z_04650</name>
</gene>
<dbReference type="RefSeq" id="WP_390314564.1">
    <property type="nucleotide sequence ID" value="NZ_JBHSPB010000002.1"/>
</dbReference>